<feature type="domain" description="Major facilitator superfamily (MFS) profile" evidence="7">
    <location>
        <begin position="32"/>
        <end position="421"/>
    </location>
</feature>
<dbReference type="InterPro" id="IPR020846">
    <property type="entry name" value="MFS_dom"/>
</dbReference>
<reference evidence="8 9" key="1">
    <citation type="submission" date="2019-04" db="EMBL/GenBank/DDBJ databases">
        <title>Lampropedia sp YIM MLB12 draf genome.</title>
        <authorList>
            <person name="Wang Y.-X."/>
        </authorList>
    </citation>
    <scope>NUCLEOTIDE SEQUENCE [LARGE SCALE GENOMIC DNA]</scope>
    <source>
        <strain evidence="8 9">YIM MLB12</strain>
    </source>
</reference>
<feature type="transmembrane region" description="Helical" evidence="6">
    <location>
        <begin position="99"/>
        <end position="117"/>
    </location>
</feature>
<evidence type="ECO:0000259" key="7">
    <source>
        <dbReference type="PROSITE" id="PS50850"/>
    </source>
</evidence>
<dbReference type="Proteomes" id="UP000306236">
    <property type="component" value="Unassembled WGS sequence"/>
</dbReference>
<accession>A0A4V6S769</accession>
<dbReference type="AlphaFoldDB" id="A0A4V6S769"/>
<dbReference type="InterPro" id="IPR036259">
    <property type="entry name" value="MFS_trans_sf"/>
</dbReference>
<proteinExistence type="predicted"/>
<evidence type="ECO:0000256" key="5">
    <source>
        <dbReference type="ARBA" id="ARBA00023136"/>
    </source>
</evidence>
<evidence type="ECO:0000256" key="6">
    <source>
        <dbReference type="SAM" id="Phobius"/>
    </source>
</evidence>
<dbReference type="Gene3D" id="1.20.1250.20">
    <property type="entry name" value="MFS general substrate transporter like domains"/>
    <property type="match status" value="2"/>
</dbReference>
<keyword evidence="4 6" id="KW-1133">Transmembrane helix</keyword>
<organism evidence="8 9">
    <name type="scientific">Lampropedia aestuarii</name>
    <dbReference type="NCBI Taxonomy" id="2562762"/>
    <lineage>
        <taxon>Bacteria</taxon>
        <taxon>Pseudomonadati</taxon>
        <taxon>Pseudomonadota</taxon>
        <taxon>Betaproteobacteria</taxon>
        <taxon>Burkholderiales</taxon>
        <taxon>Comamonadaceae</taxon>
        <taxon>Lampropedia</taxon>
    </lineage>
</organism>
<feature type="transmembrane region" description="Helical" evidence="6">
    <location>
        <begin position="367"/>
        <end position="386"/>
    </location>
</feature>
<feature type="transmembrane region" description="Helical" evidence="6">
    <location>
        <begin position="33"/>
        <end position="57"/>
    </location>
</feature>
<dbReference type="PANTHER" id="PTHR43124:SF3">
    <property type="entry name" value="CHLORAMPHENICOL EFFLUX PUMP RV0191"/>
    <property type="match status" value="1"/>
</dbReference>
<dbReference type="SUPFAM" id="SSF103473">
    <property type="entry name" value="MFS general substrate transporter"/>
    <property type="match status" value="1"/>
</dbReference>
<dbReference type="InterPro" id="IPR011701">
    <property type="entry name" value="MFS"/>
</dbReference>
<feature type="transmembrane region" description="Helical" evidence="6">
    <location>
        <begin position="311"/>
        <end position="330"/>
    </location>
</feature>
<comment type="caution">
    <text evidence="8">The sequence shown here is derived from an EMBL/GenBank/DDBJ whole genome shotgun (WGS) entry which is preliminary data.</text>
</comment>
<keyword evidence="9" id="KW-1185">Reference proteome</keyword>
<sequence length="421" mass="43303">MHRTAWPCRCRRGLIFTQQAGMTPLHKTSWRNIALAIVTSLVASFQIGKAIIALPLLQAAPLHLSLTQTGMVISALAIVGAFFAMPLGVLIARLDARKVLTVGLLVVAASSVAGSQADHIVGLLVSRVLEGVAVVVLLVCASSVVGRQAHAADRDLAMALSSTAVPSGIALVICATTLAAALGFELTWSCIWMVNAVLALAYAPVVWLGLPRMPPLSLHIGSSDERVQTSSIWGAIGRVATTRKAQLIAIGFGLYAIVYFAFSGFLPLLLRDLLALTPIQAGFASAAIVATNVLGNLGAGALMRRGVAPRHIVAGSFGAAVVCIPVLFWLSLPPVLAAFVSAGMIGCMGATPGALSALAPRVAPEPALVAPTIGLMLQGSYLGQVIGPMSAGGLAQLGGWTLVACMLLPLALAGVFVARKL</sequence>
<dbReference type="PROSITE" id="PS50850">
    <property type="entry name" value="MFS"/>
    <property type="match status" value="1"/>
</dbReference>
<feature type="transmembrane region" description="Helical" evidence="6">
    <location>
        <begin position="123"/>
        <end position="145"/>
    </location>
</feature>
<feature type="transmembrane region" description="Helical" evidence="6">
    <location>
        <begin position="281"/>
        <end position="299"/>
    </location>
</feature>
<evidence type="ECO:0000256" key="3">
    <source>
        <dbReference type="ARBA" id="ARBA00022692"/>
    </source>
</evidence>
<keyword evidence="2" id="KW-1003">Cell membrane</keyword>
<feature type="transmembrane region" description="Helical" evidence="6">
    <location>
        <begin position="247"/>
        <end position="269"/>
    </location>
</feature>
<dbReference type="InterPro" id="IPR050189">
    <property type="entry name" value="MFS_Efflux_Transporters"/>
</dbReference>
<dbReference type="GO" id="GO:0022857">
    <property type="term" value="F:transmembrane transporter activity"/>
    <property type="evidence" value="ECO:0007669"/>
    <property type="project" value="InterPro"/>
</dbReference>
<evidence type="ECO:0000313" key="9">
    <source>
        <dbReference type="Proteomes" id="UP000306236"/>
    </source>
</evidence>
<dbReference type="Pfam" id="PF07690">
    <property type="entry name" value="MFS_1"/>
    <property type="match status" value="1"/>
</dbReference>
<keyword evidence="3 6" id="KW-0812">Transmembrane</keyword>
<evidence type="ECO:0000256" key="2">
    <source>
        <dbReference type="ARBA" id="ARBA00022475"/>
    </source>
</evidence>
<dbReference type="EMBL" id="SSWX01000018">
    <property type="protein sequence ID" value="THJ31982.1"/>
    <property type="molecule type" value="Genomic_DNA"/>
</dbReference>
<evidence type="ECO:0000313" key="8">
    <source>
        <dbReference type="EMBL" id="THJ31982.1"/>
    </source>
</evidence>
<feature type="transmembrane region" description="Helical" evidence="6">
    <location>
        <begin position="336"/>
        <end position="355"/>
    </location>
</feature>
<dbReference type="PANTHER" id="PTHR43124">
    <property type="entry name" value="PURINE EFFLUX PUMP PBUE"/>
    <property type="match status" value="1"/>
</dbReference>
<feature type="transmembrane region" description="Helical" evidence="6">
    <location>
        <begin position="398"/>
        <end position="418"/>
    </location>
</feature>
<evidence type="ECO:0000256" key="4">
    <source>
        <dbReference type="ARBA" id="ARBA00022989"/>
    </source>
</evidence>
<evidence type="ECO:0000256" key="1">
    <source>
        <dbReference type="ARBA" id="ARBA00004651"/>
    </source>
</evidence>
<dbReference type="GO" id="GO:0005886">
    <property type="term" value="C:plasma membrane"/>
    <property type="evidence" value="ECO:0007669"/>
    <property type="project" value="UniProtKB-SubCell"/>
</dbReference>
<name>A0A4V6S769_9BURK</name>
<comment type="subcellular location">
    <subcellularLocation>
        <location evidence="1">Cell membrane</location>
        <topology evidence="1">Multi-pass membrane protein</topology>
    </subcellularLocation>
</comment>
<feature type="transmembrane region" description="Helical" evidence="6">
    <location>
        <begin position="186"/>
        <end position="210"/>
    </location>
</feature>
<keyword evidence="5 6" id="KW-0472">Membrane</keyword>
<gene>
    <name evidence="8" type="ORF">E8K88_13190</name>
</gene>
<feature type="transmembrane region" description="Helical" evidence="6">
    <location>
        <begin position="69"/>
        <end position="92"/>
    </location>
</feature>
<protein>
    <submittedName>
        <fullName evidence="8">MFS transporter</fullName>
    </submittedName>
</protein>
<dbReference type="OrthoDB" id="6368326at2"/>
<feature type="transmembrane region" description="Helical" evidence="6">
    <location>
        <begin position="157"/>
        <end position="180"/>
    </location>
</feature>